<dbReference type="InterPro" id="IPR036259">
    <property type="entry name" value="MFS_trans_sf"/>
</dbReference>
<dbReference type="InterPro" id="IPR035892">
    <property type="entry name" value="C2_domain_sf"/>
</dbReference>
<evidence type="ECO:0000256" key="7">
    <source>
        <dbReference type="SAM" id="MobiDB-lite"/>
    </source>
</evidence>
<feature type="transmembrane region" description="Helical" evidence="8">
    <location>
        <begin position="376"/>
        <end position="397"/>
    </location>
</feature>
<dbReference type="InterPro" id="IPR020846">
    <property type="entry name" value="MFS_dom"/>
</dbReference>
<dbReference type="SUPFAM" id="SSF49562">
    <property type="entry name" value="C2 domain (Calcium/lipid-binding domain, CaLB)"/>
    <property type="match status" value="1"/>
</dbReference>
<feature type="transmembrane region" description="Helical" evidence="8">
    <location>
        <begin position="142"/>
        <end position="160"/>
    </location>
</feature>
<feature type="compositionally biased region" description="Low complexity" evidence="7">
    <location>
        <begin position="855"/>
        <end position="867"/>
    </location>
</feature>
<evidence type="ECO:0000256" key="5">
    <source>
        <dbReference type="ARBA" id="ARBA00023136"/>
    </source>
</evidence>
<evidence type="ECO:0000256" key="6">
    <source>
        <dbReference type="ARBA" id="ARBA00024338"/>
    </source>
</evidence>
<dbReference type="InterPro" id="IPR000008">
    <property type="entry name" value="C2_dom"/>
</dbReference>
<dbReference type="SUPFAM" id="SSF103473">
    <property type="entry name" value="MFS general substrate transporter"/>
    <property type="match status" value="1"/>
</dbReference>
<evidence type="ECO:0000259" key="10">
    <source>
        <dbReference type="PROSITE" id="PS50850"/>
    </source>
</evidence>
<dbReference type="PROSITE" id="PS50850">
    <property type="entry name" value="MFS"/>
    <property type="match status" value="1"/>
</dbReference>
<dbReference type="Gene3D" id="1.20.1250.20">
    <property type="entry name" value="MFS general substrate transporter like domains"/>
    <property type="match status" value="1"/>
</dbReference>
<feature type="region of interest" description="Disordered" evidence="7">
    <location>
        <begin position="840"/>
        <end position="887"/>
    </location>
</feature>
<evidence type="ECO:0000256" key="1">
    <source>
        <dbReference type="ARBA" id="ARBA00004141"/>
    </source>
</evidence>
<keyword evidence="3 8" id="KW-0812">Transmembrane</keyword>
<keyword evidence="12" id="KW-1185">Reference proteome</keyword>
<feature type="transmembrane region" description="Helical" evidence="8">
    <location>
        <begin position="114"/>
        <end position="135"/>
    </location>
</feature>
<feature type="transmembrane region" description="Helical" evidence="8">
    <location>
        <begin position="234"/>
        <end position="254"/>
    </location>
</feature>
<feature type="compositionally biased region" description="Basic residues" evidence="7">
    <location>
        <begin position="841"/>
        <end position="854"/>
    </location>
</feature>
<keyword evidence="5 8" id="KW-0472">Membrane</keyword>
<dbReference type="Proteomes" id="UP000829354">
    <property type="component" value="Chromosome III"/>
</dbReference>
<feature type="transmembrane region" description="Helical" evidence="8">
    <location>
        <begin position="287"/>
        <end position="307"/>
    </location>
</feature>
<dbReference type="InterPro" id="IPR011701">
    <property type="entry name" value="MFS"/>
</dbReference>
<protein>
    <submittedName>
        <fullName evidence="11">Uncharacterized protein</fullName>
    </submittedName>
</protein>
<gene>
    <name evidence="11" type="ORF">L5515_005069</name>
</gene>
<proteinExistence type="inferred from homology"/>
<evidence type="ECO:0000313" key="12">
    <source>
        <dbReference type="Proteomes" id="UP000829354"/>
    </source>
</evidence>
<keyword evidence="4 8" id="KW-1133">Transmembrane helix</keyword>
<feature type="compositionally biased region" description="Polar residues" evidence="7">
    <location>
        <begin position="875"/>
        <end position="887"/>
    </location>
</feature>
<accession>A0AAE9EMD2</accession>
<feature type="compositionally biased region" description="Polar residues" evidence="7">
    <location>
        <begin position="552"/>
        <end position="575"/>
    </location>
</feature>
<feature type="transmembrane region" description="Helical" evidence="8">
    <location>
        <begin position="80"/>
        <end position="102"/>
    </location>
</feature>
<name>A0AAE9EMD2_CAEBR</name>
<organism evidence="11 12">
    <name type="scientific">Caenorhabditis briggsae</name>
    <dbReference type="NCBI Taxonomy" id="6238"/>
    <lineage>
        <taxon>Eukaryota</taxon>
        <taxon>Metazoa</taxon>
        <taxon>Ecdysozoa</taxon>
        <taxon>Nematoda</taxon>
        <taxon>Chromadorea</taxon>
        <taxon>Rhabditida</taxon>
        <taxon>Rhabditina</taxon>
        <taxon>Rhabditomorpha</taxon>
        <taxon>Rhabditoidea</taxon>
        <taxon>Rhabditidae</taxon>
        <taxon>Peloderinae</taxon>
        <taxon>Caenorhabditis</taxon>
    </lineage>
</organism>
<comment type="subcellular location">
    <subcellularLocation>
        <location evidence="1">Membrane</location>
        <topology evidence="1">Multi-pass membrane protein</topology>
    </subcellularLocation>
</comment>
<dbReference type="Gene3D" id="2.60.40.150">
    <property type="entry name" value="C2 domain"/>
    <property type="match status" value="1"/>
</dbReference>
<feature type="region of interest" description="Disordered" evidence="7">
    <location>
        <begin position="551"/>
        <end position="591"/>
    </location>
</feature>
<feature type="transmembrane region" description="Helical" evidence="8">
    <location>
        <begin position="166"/>
        <end position="191"/>
    </location>
</feature>
<dbReference type="PANTHER" id="PTHR23505">
    <property type="entry name" value="SPINSTER"/>
    <property type="match status" value="1"/>
</dbReference>
<comment type="similarity">
    <text evidence="6">Belongs to the major facilitator superfamily. Spinster (TC 2.A.1.49) family.</text>
</comment>
<feature type="transmembrane region" description="Helical" evidence="8">
    <location>
        <begin position="403"/>
        <end position="431"/>
    </location>
</feature>
<dbReference type="CDD" id="cd17328">
    <property type="entry name" value="MFS_spinster_like"/>
    <property type="match status" value="1"/>
</dbReference>
<feature type="domain" description="C2" evidence="9">
    <location>
        <begin position="959"/>
        <end position="1079"/>
    </location>
</feature>
<sequence>MMTTGILKKNGAKESYETEKRMSALGNHDVIARVDLRIEKNECFVFSKPNTAQMPNEVEESRDSEVVDDTGKKKWVTCSILLLVNLLNYIDRYTIVGIMGHLTPFFDMNDKQKGLLQTVFIVFYMLFAPLFGYLGDRYNRKMLMMTGLSIWIAAVFASSFCSEGHYTLFLILRGVVGIGEASYSTIAPTVLSDLFSGAQRSRVLMVFYFAIPVGSGLGFIAGSGMATLTGSWQWGLRLSPIVGLICMALMIFLLEEPVRGSCDGARQTGDNASWWDDVKYLVSIKTFCLATVASVASLFSIGAMSWWTPEFIESSWAVINKKPSVPEEQTTYIAMIFGLITCAAGILGVATGSILSRAWRDGKSIFRNKASEKADVYVCAISVFVALPFLFLAISLAHHSMNISLILIFFGITSMCLNWAVNVDILMYVVVANRRATALAVQTMLAHMFGDASSPYVVGVLSDWFKGDDMSIYAKFFAMQKALYLPAFVLVIGGAFYLAATFFVEEDRKEALFQMDAPDNWEHHNDSDDMDSLIQSGQVVGREEGPAAVIHSTMTPSPEQPKAQQRPSFNSSIDSNDIEKLASDDDDENNDVSSIRFVRNEGGAENPDIDAYLSDETDEWDVEKKMKSRRAPLIVKALDEGFQRPTGEIDPYDDIQLQKVLKELSFVRIKLDQIVLPDINPFIQKLHNFREFFGFHLEYSFPCLDVVSKSLKSTIRIPEKEVDAMKIVFNHRRIVLLDMHQDQVEQWKKAQLTLHLLVNMSVNGRHTTRPLAKCHVRLSDLLFPPYIIHRDFDFVGDEFEGTAEIRIDLGSRNKALMEKLNNLRGDRSLEDTFVVAEKSVGRRTRSRSSSRCRAHSSASSATPRAPSVGSRRPHSATSSLSSKETPILRPQQQFFGENFIQSTPQNGYLNAETRPRINSSSSIGSDSVFITVPEKPRVLEDEPQAPRERITQFVTKSYGASAVGDTVEEVTWHGGKYYMQVTVHEGIGLPPVEDESGRITSPSTFISILGRDGDLRSPVYRNSRNPHWNFVARFAISSERRNLVVKVNHRGPLGDSALGYVTIPLPTANARMGMFEMTDVTRMAMKHTSQVPTLTISLEKVRNIDAAEGFEGSDENHRIRRATSSRGTSPTRVAPSVRIDSPPILESSEVIKERMQRCMADLENMMRGINH</sequence>
<evidence type="ECO:0000256" key="8">
    <source>
        <dbReference type="SAM" id="Phobius"/>
    </source>
</evidence>
<feature type="transmembrane region" description="Helical" evidence="8">
    <location>
        <begin position="203"/>
        <end position="222"/>
    </location>
</feature>
<evidence type="ECO:0000256" key="4">
    <source>
        <dbReference type="ARBA" id="ARBA00022989"/>
    </source>
</evidence>
<evidence type="ECO:0000256" key="3">
    <source>
        <dbReference type="ARBA" id="ARBA00022692"/>
    </source>
</evidence>
<dbReference type="InterPro" id="IPR044770">
    <property type="entry name" value="MFS_spinster-like"/>
</dbReference>
<dbReference type="SMART" id="SM00239">
    <property type="entry name" value="C2"/>
    <property type="match status" value="1"/>
</dbReference>
<dbReference type="EMBL" id="CP092622">
    <property type="protein sequence ID" value="UMM25121.1"/>
    <property type="molecule type" value="Genomic_DNA"/>
</dbReference>
<dbReference type="PANTHER" id="PTHR23505:SF79">
    <property type="entry name" value="PROTEIN SPINSTER"/>
    <property type="match status" value="1"/>
</dbReference>
<feature type="transmembrane region" description="Helical" evidence="8">
    <location>
        <begin position="482"/>
        <end position="504"/>
    </location>
</feature>
<dbReference type="AlphaFoldDB" id="A0AAE9EMD2"/>
<keyword evidence="2" id="KW-0813">Transport</keyword>
<feature type="transmembrane region" description="Helical" evidence="8">
    <location>
        <begin position="332"/>
        <end position="355"/>
    </location>
</feature>
<evidence type="ECO:0000313" key="11">
    <source>
        <dbReference type="EMBL" id="UMM25121.1"/>
    </source>
</evidence>
<dbReference type="PROSITE" id="PS50004">
    <property type="entry name" value="C2"/>
    <property type="match status" value="1"/>
</dbReference>
<feature type="domain" description="Major facilitator superfamily (MFS) profile" evidence="10">
    <location>
        <begin position="77"/>
        <end position="505"/>
    </location>
</feature>
<evidence type="ECO:0000256" key="2">
    <source>
        <dbReference type="ARBA" id="ARBA00022448"/>
    </source>
</evidence>
<evidence type="ECO:0000259" key="9">
    <source>
        <dbReference type="PROSITE" id="PS50004"/>
    </source>
</evidence>
<feature type="region of interest" description="Disordered" evidence="7">
    <location>
        <begin position="1109"/>
        <end position="1138"/>
    </location>
</feature>
<dbReference type="Pfam" id="PF00168">
    <property type="entry name" value="C2"/>
    <property type="match status" value="1"/>
</dbReference>
<reference evidence="11 12" key="1">
    <citation type="submission" date="2022-04" db="EMBL/GenBank/DDBJ databases">
        <title>Chromosome-level reference genomes for two strains of Caenorhabditis briggsae: an improved platform for comparative genomics.</title>
        <authorList>
            <person name="Stevens L."/>
            <person name="Andersen E."/>
        </authorList>
    </citation>
    <scope>NUCLEOTIDE SEQUENCE [LARGE SCALE GENOMIC DNA]</scope>
    <source>
        <strain evidence="11">VX34</strain>
        <tissue evidence="11">Whole-organism</tissue>
    </source>
</reference>
<dbReference type="GO" id="GO:0016020">
    <property type="term" value="C:membrane"/>
    <property type="evidence" value="ECO:0007669"/>
    <property type="project" value="UniProtKB-SubCell"/>
</dbReference>
<dbReference type="Pfam" id="PF07690">
    <property type="entry name" value="MFS_1"/>
    <property type="match status" value="1"/>
</dbReference>
<dbReference type="GO" id="GO:0022857">
    <property type="term" value="F:transmembrane transporter activity"/>
    <property type="evidence" value="ECO:0007669"/>
    <property type="project" value="InterPro"/>
</dbReference>